<feature type="region of interest" description="Disordered" evidence="1">
    <location>
        <begin position="1"/>
        <end position="27"/>
    </location>
</feature>
<organism evidence="2 3">
    <name type="scientific">Diploscapter pachys</name>
    <dbReference type="NCBI Taxonomy" id="2018661"/>
    <lineage>
        <taxon>Eukaryota</taxon>
        <taxon>Metazoa</taxon>
        <taxon>Ecdysozoa</taxon>
        <taxon>Nematoda</taxon>
        <taxon>Chromadorea</taxon>
        <taxon>Rhabditida</taxon>
        <taxon>Rhabditina</taxon>
        <taxon>Rhabditomorpha</taxon>
        <taxon>Rhabditoidea</taxon>
        <taxon>Rhabditidae</taxon>
        <taxon>Diploscapter</taxon>
    </lineage>
</organism>
<evidence type="ECO:0000256" key="1">
    <source>
        <dbReference type="SAM" id="MobiDB-lite"/>
    </source>
</evidence>
<evidence type="ECO:0000313" key="2">
    <source>
        <dbReference type="EMBL" id="PAV66381.1"/>
    </source>
</evidence>
<protein>
    <submittedName>
        <fullName evidence="2">Uncharacterized protein</fullName>
    </submittedName>
</protein>
<name>A0A2A2JXF1_9BILA</name>
<sequence>MSTDVSSNGDNSNLGSTAMNPDDVTTVEKTDIDNDELQKTFIVVVAKLQKDDHVKIKFFCQGIHDKSTIN</sequence>
<gene>
    <name evidence="2" type="ORF">WR25_24026</name>
</gene>
<dbReference type="Proteomes" id="UP000218231">
    <property type="component" value="Unassembled WGS sequence"/>
</dbReference>
<dbReference type="AlphaFoldDB" id="A0A2A2JXF1"/>
<accession>A0A2A2JXF1</accession>
<proteinExistence type="predicted"/>
<evidence type="ECO:0000313" key="3">
    <source>
        <dbReference type="Proteomes" id="UP000218231"/>
    </source>
</evidence>
<feature type="compositionally biased region" description="Polar residues" evidence="1">
    <location>
        <begin position="1"/>
        <end position="19"/>
    </location>
</feature>
<reference evidence="2 3" key="1">
    <citation type="journal article" date="2017" name="Curr. Biol.">
        <title>Genome architecture and evolution of a unichromosomal asexual nematode.</title>
        <authorList>
            <person name="Fradin H."/>
            <person name="Zegar C."/>
            <person name="Gutwein M."/>
            <person name="Lucas J."/>
            <person name="Kovtun M."/>
            <person name="Corcoran D."/>
            <person name="Baugh L.R."/>
            <person name="Kiontke K."/>
            <person name="Gunsalus K."/>
            <person name="Fitch D.H."/>
            <person name="Piano F."/>
        </authorList>
    </citation>
    <scope>NUCLEOTIDE SEQUENCE [LARGE SCALE GENOMIC DNA]</scope>
    <source>
        <strain evidence="2">PF1309</strain>
    </source>
</reference>
<keyword evidence="3" id="KW-1185">Reference proteome</keyword>
<comment type="caution">
    <text evidence="2">The sequence shown here is derived from an EMBL/GenBank/DDBJ whole genome shotgun (WGS) entry which is preliminary data.</text>
</comment>
<dbReference type="EMBL" id="LIAE01010107">
    <property type="protein sequence ID" value="PAV66381.1"/>
    <property type="molecule type" value="Genomic_DNA"/>
</dbReference>